<feature type="region of interest" description="Disordered" evidence="1">
    <location>
        <begin position="403"/>
        <end position="425"/>
    </location>
</feature>
<keyword evidence="4" id="KW-1185">Reference proteome</keyword>
<keyword evidence="2" id="KW-0472">Membrane</keyword>
<dbReference type="Proteomes" id="UP001235939">
    <property type="component" value="Chromosome 16"/>
</dbReference>
<reference evidence="3 4" key="1">
    <citation type="submission" date="2022-01" db="EMBL/GenBank/DDBJ databases">
        <title>A chromosomal length assembly of Cordylochernes scorpioides.</title>
        <authorList>
            <person name="Zeh D."/>
            <person name="Zeh J."/>
        </authorList>
    </citation>
    <scope>NUCLEOTIDE SEQUENCE [LARGE SCALE GENOMIC DNA]</scope>
    <source>
        <strain evidence="3">IN4F17</strain>
        <tissue evidence="3">Whole Body</tissue>
    </source>
</reference>
<dbReference type="InterPro" id="IPR036397">
    <property type="entry name" value="RNaseH_sf"/>
</dbReference>
<feature type="transmembrane region" description="Helical" evidence="2">
    <location>
        <begin position="12"/>
        <end position="37"/>
    </location>
</feature>
<evidence type="ECO:0000256" key="1">
    <source>
        <dbReference type="SAM" id="MobiDB-lite"/>
    </source>
</evidence>
<dbReference type="PANTHER" id="PTHR46060">
    <property type="entry name" value="MARINER MOS1 TRANSPOSASE-LIKE PROTEIN"/>
    <property type="match status" value="1"/>
</dbReference>
<evidence type="ECO:0000313" key="4">
    <source>
        <dbReference type="Proteomes" id="UP001235939"/>
    </source>
</evidence>
<gene>
    <name evidence="3" type="ORF">LAZ67_16000180</name>
</gene>
<dbReference type="InterPro" id="IPR052709">
    <property type="entry name" value="Transposase-MT_Hybrid"/>
</dbReference>
<feature type="transmembrane region" description="Helical" evidence="2">
    <location>
        <begin position="57"/>
        <end position="79"/>
    </location>
</feature>
<evidence type="ECO:0000256" key="2">
    <source>
        <dbReference type="SAM" id="Phobius"/>
    </source>
</evidence>
<feature type="region of interest" description="Disordered" evidence="1">
    <location>
        <begin position="187"/>
        <end position="213"/>
    </location>
</feature>
<dbReference type="InterPro" id="IPR036388">
    <property type="entry name" value="WH-like_DNA-bd_sf"/>
</dbReference>
<feature type="transmembrane region" description="Helical" evidence="2">
    <location>
        <begin position="140"/>
        <end position="164"/>
    </location>
</feature>
<dbReference type="InterPro" id="IPR001888">
    <property type="entry name" value="Transposase_1"/>
</dbReference>
<evidence type="ECO:0000313" key="3">
    <source>
        <dbReference type="EMBL" id="UYV78124.1"/>
    </source>
</evidence>
<dbReference type="Gene3D" id="1.10.10.10">
    <property type="entry name" value="Winged helix-like DNA-binding domain superfamily/Winged helix DNA-binding domain"/>
    <property type="match status" value="1"/>
</dbReference>
<feature type="compositionally biased region" description="Basic and acidic residues" evidence="1">
    <location>
        <begin position="404"/>
        <end position="425"/>
    </location>
</feature>
<proteinExistence type="predicted"/>
<feature type="transmembrane region" description="Helical" evidence="2">
    <location>
        <begin position="86"/>
        <end position="105"/>
    </location>
</feature>
<dbReference type="PANTHER" id="PTHR46060:SF1">
    <property type="entry name" value="MARINER MOS1 TRANSPOSASE-LIKE PROTEIN"/>
    <property type="match status" value="1"/>
</dbReference>
<keyword evidence="2" id="KW-1133">Transmembrane helix</keyword>
<dbReference type="Pfam" id="PF01359">
    <property type="entry name" value="Transposase_1"/>
    <property type="match status" value="1"/>
</dbReference>
<keyword evidence="2" id="KW-0812">Transmembrane</keyword>
<protein>
    <submittedName>
        <fullName evidence="3">SETMAR</fullName>
    </submittedName>
</protein>
<name>A0ABY6LBM7_9ARAC</name>
<dbReference type="EMBL" id="CP092878">
    <property type="protein sequence ID" value="UYV78124.1"/>
    <property type="molecule type" value="Genomic_DNA"/>
</dbReference>
<feature type="transmembrane region" description="Helical" evidence="2">
    <location>
        <begin position="111"/>
        <end position="128"/>
    </location>
</feature>
<organism evidence="3 4">
    <name type="scientific">Cordylochernes scorpioides</name>
    <dbReference type="NCBI Taxonomy" id="51811"/>
    <lineage>
        <taxon>Eukaryota</taxon>
        <taxon>Metazoa</taxon>
        <taxon>Ecdysozoa</taxon>
        <taxon>Arthropoda</taxon>
        <taxon>Chelicerata</taxon>
        <taxon>Arachnida</taxon>
        <taxon>Pseudoscorpiones</taxon>
        <taxon>Cheliferoidea</taxon>
        <taxon>Chernetidae</taxon>
        <taxon>Cordylochernes</taxon>
    </lineage>
</organism>
<sequence>MVAAAMLLEPMVVVAVVIVVVVAELAVAAVVVVVVVTEVASVQESVLVGVLEVLVEVSLVSVLVVVAGLLVVVVGLLVARSLVVAVAALAVVVLVAAVVGAVGIVVVEGGLVVVAVSTVGGVAVVAVVSELRHAVASMAAVVESLVVELVAVVAADLLVVAAVASRPPPNHLQLGFRGHLPDHRPVHLPDHRRSLHGHPSPGSIPRREQRGYSGHRDVTAILEATLVRNALSGQVGCIIQEDYGGQGGYCGLGGCIVQGGYCCQEAALFREATVGWEGNGKLLWAGKATVREATKVRKAAVYREATVVREATKVRKAAVYREATVVREGYGQGGSDGEDTKLNVDLTCSLIFGQPTFFINQEKLTTNAFRTVAPRQRGDGHQNVTLVNTVELGVIDRINYPCTDEGHRSKPRGDFELDNEPHGKPPQKFEDAELQALLDEDSTQMQEKLAKQLQVSQGAVSLRLNSLGMTQKLSRWVPPRVERKAAITASAILRAKSRGACPANFQNRRLGPIASEKKAMLCIWWDQTGVVYFELLKPGKMVNTSRYEQQMHSLREALNEKRPEWREKHNNLILQHDNAPAHNATVVKTP</sequence>
<dbReference type="Gene3D" id="3.30.420.10">
    <property type="entry name" value="Ribonuclease H-like superfamily/Ribonuclease H"/>
    <property type="match status" value="1"/>
</dbReference>
<accession>A0ABY6LBM7</accession>